<accession>A0A8S9PPE3</accession>
<feature type="region of interest" description="Disordered" evidence="1">
    <location>
        <begin position="1"/>
        <end position="66"/>
    </location>
</feature>
<organism evidence="2 3">
    <name type="scientific">Brassica cretica</name>
    <name type="common">Mustard</name>
    <dbReference type="NCBI Taxonomy" id="69181"/>
    <lineage>
        <taxon>Eukaryota</taxon>
        <taxon>Viridiplantae</taxon>
        <taxon>Streptophyta</taxon>
        <taxon>Embryophyta</taxon>
        <taxon>Tracheophyta</taxon>
        <taxon>Spermatophyta</taxon>
        <taxon>Magnoliopsida</taxon>
        <taxon>eudicotyledons</taxon>
        <taxon>Gunneridae</taxon>
        <taxon>Pentapetalae</taxon>
        <taxon>rosids</taxon>
        <taxon>malvids</taxon>
        <taxon>Brassicales</taxon>
        <taxon>Brassicaceae</taxon>
        <taxon>Brassiceae</taxon>
        <taxon>Brassica</taxon>
    </lineage>
</organism>
<feature type="compositionally biased region" description="Basic and acidic residues" evidence="1">
    <location>
        <begin position="120"/>
        <end position="141"/>
    </location>
</feature>
<dbReference type="Proteomes" id="UP000712600">
    <property type="component" value="Unassembled WGS sequence"/>
</dbReference>
<dbReference type="EMBL" id="QGKX02001521">
    <property type="protein sequence ID" value="KAF3514543.1"/>
    <property type="molecule type" value="Genomic_DNA"/>
</dbReference>
<protein>
    <submittedName>
        <fullName evidence="2">Uncharacterized protein</fullName>
    </submittedName>
</protein>
<name>A0A8S9PPE3_BRACR</name>
<feature type="compositionally biased region" description="Basic and acidic residues" evidence="1">
    <location>
        <begin position="40"/>
        <end position="61"/>
    </location>
</feature>
<dbReference type="PANTHER" id="PTHR36759:SF1">
    <property type="entry name" value="DYNEIN BETA CHAIN, CILIARY PROTEIN"/>
    <property type="match status" value="1"/>
</dbReference>
<comment type="caution">
    <text evidence="2">The sequence shown here is derived from an EMBL/GenBank/DDBJ whole genome shotgun (WGS) entry which is preliminary data.</text>
</comment>
<sequence>MKNTTVEPLGKSKNLSDLHQESLPIGFHRKSSPPPNHCLPPHEEARRTTNDDSVLEERDPQYDTMLNQMVGRIKAKPGSKAEMGENLERSYSEAEIIIRCKRDYHKLRGGSPQVSFPDLHYTKPDAYRKEREDNKAKQWIR</sequence>
<dbReference type="PANTHER" id="PTHR36759">
    <property type="entry name" value="DYNEIN BETA CHAIN, CILIARY PROTEIN"/>
    <property type="match status" value="1"/>
</dbReference>
<reference evidence="2" key="1">
    <citation type="submission" date="2019-12" db="EMBL/GenBank/DDBJ databases">
        <title>Genome sequencing and annotation of Brassica cretica.</title>
        <authorList>
            <person name="Studholme D.J."/>
            <person name="Sarris P."/>
        </authorList>
    </citation>
    <scope>NUCLEOTIDE SEQUENCE</scope>
    <source>
        <strain evidence="2">PFS-109/04</strain>
        <tissue evidence="2">Leaf</tissue>
    </source>
</reference>
<evidence type="ECO:0000313" key="3">
    <source>
        <dbReference type="Proteomes" id="UP000712600"/>
    </source>
</evidence>
<gene>
    <name evidence="2" type="ORF">F2Q69_00002832</name>
</gene>
<evidence type="ECO:0000256" key="1">
    <source>
        <dbReference type="SAM" id="MobiDB-lite"/>
    </source>
</evidence>
<dbReference type="AlphaFoldDB" id="A0A8S9PPE3"/>
<proteinExistence type="predicted"/>
<feature type="region of interest" description="Disordered" evidence="1">
    <location>
        <begin position="108"/>
        <end position="141"/>
    </location>
</feature>
<evidence type="ECO:0000313" key="2">
    <source>
        <dbReference type="EMBL" id="KAF3514543.1"/>
    </source>
</evidence>